<dbReference type="Gene3D" id="1.25.40.20">
    <property type="entry name" value="Ankyrin repeat-containing domain"/>
    <property type="match status" value="1"/>
</dbReference>
<dbReference type="SUPFAM" id="SSF52540">
    <property type="entry name" value="P-loop containing nucleoside triphosphate hydrolases"/>
    <property type="match status" value="1"/>
</dbReference>
<dbReference type="SMART" id="SM00248">
    <property type="entry name" value="ANK"/>
    <property type="match status" value="3"/>
</dbReference>
<keyword evidence="1" id="KW-0677">Repeat</keyword>
<dbReference type="InterPro" id="IPR036770">
    <property type="entry name" value="Ankyrin_rpt-contain_sf"/>
</dbReference>
<feature type="domain" description="GPI inositol-deacylase winged helix" evidence="3">
    <location>
        <begin position="543"/>
        <end position="622"/>
    </location>
</feature>
<dbReference type="InterPro" id="IPR056884">
    <property type="entry name" value="NPHP3-like_N"/>
</dbReference>
<evidence type="ECO:0000313" key="6">
    <source>
        <dbReference type="Proteomes" id="UP000076552"/>
    </source>
</evidence>
<evidence type="ECO:0000259" key="3">
    <source>
        <dbReference type="Pfam" id="PF22939"/>
    </source>
</evidence>
<comment type="caution">
    <text evidence="5">The sequence shown here is derived from an EMBL/GenBank/DDBJ whole genome shotgun (WGS) entry which is preliminary data.</text>
</comment>
<dbReference type="InterPro" id="IPR027417">
    <property type="entry name" value="P-loop_NTPase"/>
</dbReference>
<dbReference type="PROSITE" id="PS50297">
    <property type="entry name" value="ANK_REP_REGION"/>
    <property type="match status" value="1"/>
</dbReference>
<feature type="repeat" description="ANK" evidence="2">
    <location>
        <begin position="766"/>
        <end position="798"/>
    </location>
</feature>
<accession>A0A166VWJ9</accession>
<dbReference type="STRING" id="708197.A0A166VWJ9"/>
<organism evidence="5 6">
    <name type="scientific">Colletotrichum tofieldiae</name>
    <dbReference type="NCBI Taxonomy" id="708197"/>
    <lineage>
        <taxon>Eukaryota</taxon>
        <taxon>Fungi</taxon>
        <taxon>Dikarya</taxon>
        <taxon>Ascomycota</taxon>
        <taxon>Pezizomycotina</taxon>
        <taxon>Sordariomycetes</taxon>
        <taxon>Hypocreomycetidae</taxon>
        <taxon>Glomerellales</taxon>
        <taxon>Glomerellaceae</taxon>
        <taxon>Colletotrichum</taxon>
        <taxon>Colletotrichum spaethianum species complex</taxon>
    </lineage>
</organism>
<dbReference type="SUPFAM" id="SSF48403">
    <property type="entry name" value="Ankyrin repeat"/>
    <property type="match status" value="1"/>
</dbReference>
<proteinExistence type="predicted"/>
<dbReference type="Proteomes" id="UP000076552">
    <property type="component" value="Unassembled WGS sequence"/>
</dbReference>
<keyword evidence="2" id="KW-0040">ANK repeat</keyword>
<dbReference type="Pfam" id="PF24883">
    <property type="entry name" value="NPHP3_N"/>
    <property type="match status" value="1"/>
</dbReference>
<gene>
    <name evidence="5" type="ORF">CT0861_04699</name>
</gene>
<sequence length="1080" mass="122359">MALVPSTASSRWKAELRLAQAVSQFEADLTSDQKEAFNKQRLYRRTNPPDSSDVMRLTAEIDRQAAQKGRGIRCFGPRLTNVLQAVKQFASIGDVLVGGSQNIVACGVWTALVANFSSHIENISLLFMAVGRSAPRHQNLALIYPHSKNLASYLSEYFILIVQLCHHVLKLTQKSFLGQLVASLSDPEMKTLQSELEIWASNIREEVNLLLNKKIDEEASKNSRFRALSTKISDSHEKRQTMKYRLRVLNACSIYDHESTWKQTRKIGSTYLFRYCAEYDSWKARVRSSTLIWTGKLGSGKSVLMANIVDDLNLAAEEQKVAVAYFFCRHDIPQSLESRTVIGSLARQILDKCQTVSDRGGKPEEKDLPVELGLDELVEFLLRQNFTGIRPAFVVDGLDECTKRERSVVCSTLGRLQNAFCLLVCVSTRLDAGKALDQDIQQLMERNTITMPRHNLEMDEFINAKLEECLSSGTLVIGDPTIIVDIRETLLEEAEGMFLWVALQIDSLCERHTDREIRQALLDLPRGLPATFRRILDAASQERRSLQTKILQLISVACRPLTMEELKEALSVNAGDPTWHPENLINNMHSAMSSCGSLLVIDEEELTVRLVHHSVKQFLYNDWTSPTGNSVTESRANAEMTGIIVTYLTFSAFERQLSKASTPNIQATSIPSNIIRSVTNQSVRTRKLALRLLSTSRNSNVDVGKIMFDEGKLLKENEEAHIFFSYARQNLLYHAISTDQHEEWAYKLIAQVLQKRQIATDTFGSGGRSPLSYFAERGNEEIVDHLILEGADISQKDREDNRTPLIWAALAGHEGVVHRLLNEFEGMLLPETKNYFVLDNSRREYCDAVDAVYHRAARDWAFSRGHYDIHKLLLRETNQSPTKVHKGGINVRIAMQESFRHHSSRGVMGLLAESPEGPSAHLPLALACNDGMTVRDLILRVIYKGQNADVNVMPEVWLFGDNRTWLSPRRLFDHRQKIYNICRQHVRPFDFCFWVGSPQTVISSDACLEKGPVSYVLVFLKEYCYEIDFQQGIGAFYFPKTFTMDEIAAWAIKGQKWPERPYEITIFKVGVTIFGGDYVV</sequence>
<evidence type="ECO:0000259" key="4">
    <source>
        <dbReference type="Pfam" id="PF24883"/>
    </source>
</evidence>
<dbReference type="Gene3D" id="3.40.50.300">
    <property type="entry name" value="P-loop containing nucleotide triphosphate hydrolases"/>
    <property type="match status" value="1"/>
</dbReference>
<dbReference type="InterPro" id="IPR002110">
    <property type="entry name" value="Ankyrin_rpt"/>
</dbReference>
<feature type="domain" description="Nephrocystin 3-like N-terminal" evidence="4">
    <location>
        <begin position="277"/>
        <end position="417"/>
    </location>
</feature>
<dbReference type="Pfam" id="PF12796">
    <property type="entry name" value="Ank_2"/>
    <property type="match status" value="1"/>
</dbReference>
<dbReference type="EMBL" id="LFIV01000027">
    <property type="protein sequence ID" value="KZL75034.1"/>
    <property type="molecule type" value="Genomic_DNA"/>
</dbReference>
<dbReference type="PROSITE" id="PS50088">
    <property type="entry name" value="ANK_REPEAT"/>
    <property type="match status" value="1"/>
</dbReference>
<protein>
    <submittedName>
        <fullName evidence="5">NACHT domain-containing protein</fullName>
    </submittedName>
</protein>
<evidence type="ECO:0000256" key="1">
    <source>
        <dbReference type="ARBA" id="ARBA00022737"/>
    </source>
</evidence>
<dbReference type="AlphaFoldDB" id="A0A166VWJ9"/>
<name>A0A166VWJ9_9PEZI</name>
<dbReference type="Pfam" id="PF22939">
    <property type="entry name" value="WHD_GPIID"/>
    <property type="match status" value="1"/>
</dbReference>
<keyword evidence="6" id="KW-1185">Reference proteome</keyword>
<dbReference type="PANTHER" id="PTHR10039">
    <property type="entry name" value="AMELOGENIN"/>
    <property type="match status" value="1"/>
</dbReference>
<evidence type="ECO:0000256" key="2">
    <source>
        <dbReference type="PROSITE-ProRule" id="PRU00023"/>
    </source>
</evidence>
<dbReference type="PANTHER" id="PTHR10039:SF10">
    <property type="entry name" value="NACHT DOMAIN-CONTAINING PROTEIN"/>
    <property type="match status" value="1"/>
</dbReference>
<reference evidence="5 6" key="1">
    <citation type="submission" date="2015-06" db="EMBL/GenBank/DDBJ databases">
        <title>Survival trade-offs in plant roots during colonization by closely related pathogenic and mutualistic fungi.</title>
        <authorList>
            <person name="Hacquard S."/>
            <person name="Kracher B."/>
            <person name="Hiruma K."/>
            <person name="Weinman A."/>
            <person name="Muench P."/>
            <person name="Garrido Oter R."/>
            <person name="Ver Loren van Themaat E."/>
            <person name="Dallerey J.-F."/>
            <person name="Damm U."/>
            <person name="Henrissat B."/>
            <person name="Lespinet O."/>
            <person name="Thon M."/>
            <person name="Kemen E."/>
            <person name="McHardy A.C."/>
            <person name="Schulze-Lefert P."/>
            <person name="O'Connell R.J."/>
        </authorList>
    </citation>
    <scope>NUCLEOTIDE SEQUENCE [LARGE SCALE GENOMIC DNA]</scope>
    <source>
        <strain evidence="5 6">0861</strain>
    </source>
</reference>
<evidence type="ECO:0000313" key="5">
    <source>
        <dbReference type="EMBL" id="KZL75034.1"/>
    </source>
</evidence>
<dbReference type="InterPro" id="IPR054471">
    <property type="entry name" value="GPIID_WHD"/>
</dbReference>